<feature type="compositionally biased region" description="Low complexity" evidence="2">
    <location>
        <begin position="63"/>
        <end position="122"/>
    </location>
</feature>
<keyword evidence="6" id="KW-1185">Reference proteome</keyword>
<evidence type="ECO:0000256" key="2">
    <source>
        <dbReference type="SAM" id="MobiDB-lite"/>
    </source>
</evidence>
<dbReference type="CDD" id="cd12797">
    <property type="entry name" value="M23_peptidase"/>
    <property type="match status" value="1"/>
</dbReference>
<evidence type="ECO:0000256" key="3">
    <source>
        <dbReference type="SAM" id="Phobius"/>
    </source>
</evidence>
<evidence type="ECO:0000259" key="4">
    <source>
        <dbReference type="Pfam" id="PF01551"/>
    </source>
</evidence>
<dbReference type="Pfam" id="PF01551">
    <property type="entry name" value="Peptidase_M23"/>
    <property type="match status" value="1"/>
</dbReference>
<keyword evidence="3" id="KW-0472">Membrane</keyword>
<sequence length="481" mass="50676">MTHHSPKNNNPTERAARHSLLLRGVALIGGCTVLGSGMVVAQTDSLVDPVVIPAAPSAPAPAPRVSAPAPAPRVSAPAPAPRVSAPAPAPRVSTPAPAPRVSAPAPAPRVSAPAPAPRVRTSQQSPKLAAPNVSVPETTPNRVPESLIDRAPASPIVIQNSNPRAQTGTRNYVDNLGSSPSMRKPSVAFTERRTGCKTVSGNGSLSQNCGRIAPRRPLATSRNGRAIAVSQSQSQSKRIAAPQTRIRSQRSAVFNSRVQQVPVIQRSGAQAIPPEQLAYYNRAKRQAVLTENTSLLFPLSIPASITSAFGLRVHPISGSQRMHSGTDIAAPMGTPVVAAYAGQVAIAEHVGGYGLMVALRHEDGTQESRYAHLSQIFVQAGELVEQGQPIGLVGSTGFSTGPHLHFEWRHLMSSGWVAVDAGNHLEYAMQNLMNAMNGIEDSRTLEAHGEVELDFELDTQFAEQAEPTTESQKVAGISRGI</sequence>
<feature type="transmembrane region" description="Helical" evidence="3">
    <location>
        <begin position="20"/>
        <end position="41"/>
    </location>
</feature>
<dbReference type="SUPFAM" id="SSF51261">
    <property type="entry name" value="Duplicated hybrid motif"/>
    <property type="match status" value="1"/>
</dbReference>
<dbReference type="InterPro" id="IPR050570">
    <property type="entry name" value="Cell_wall_metabolism_enzyme"/>
</dbReference>
<dbReference type="EMBL" id="JADEWZ010000003">
    <property type="protein sequence ID" value="MBE9114922.1"/>
    <property type="molecule type" value="Genomic_DNA"/>
</dbReference>
<organism evidence="5 6">
    <name type="scientific">Lusitaniella coriacea LEGE 07157</name>
    <dbReference type="NCBI Taxonomy" id="945747"/>
    <lineage>
        <taxon>Bacteria</taxon>
        <taxon>Bacillati</taxon>
        <taxon>Cyanobacteriota</taxon>
        <taxon>Cyanophyceae</taxon>
        <taxon>Spirulinales</taxon>
        <taxon>Lusitaniellaceae</taxon>
        <taxon>Lusitaniella</taxon>
    </lineage>
</organism>
<proteinExistence type="predicted"/>
<reference evidence="5" key="1">
    <citation type="submission" date="2020-10" db="EMBL/GenBank/DDBJ databases">
        <authorList>
            <person name="Castelo-Branco R."/>
            <person name="Eusebio N."/>
            <person name="Adriana R."/>
            <person name="Vieira A."/>
            <person name="Brugerolle De Fraissinette N."/>
            <person name="Rezende De Castro R."/>
            <person name="Schneider M.P."/>
            <person name="Vasconcelos V."/>
            <person name="Leao P.N."/>
        </authorList>
    </citation>
    <scope>NUCLEOTIDE SEQUENCE</scope>
    <source>
        <strain evidence="5">LEGE 07157</strain>
    </source>
</reference>
<dbReference type="RefSeq" id="WP_194028002.1">
    <property type="nucleotide sequence ID" value="NZ_JADEWZ010000003.1"/>
</dbReference>
<keyword evidence="3" id="KW-0812">Transmembrane</keyword>
<name>A0A8J7DSX1_9CYAN</name>
<gene>
    <name evidence="5" type="ORF">IQ249_03325</name>
</gene>
<dbReference type="Proteomes" id="UP000654482">
    <property type="component" value="Unassembled WGS sequence"/>
</dbReference>
<feature type="region of interest" description="Disordered" evidence="2">
    <location>
        <begin position="57"/>
        <end position="145"/>
    </location>
</feature>
<evidence type="ECO:0000313" key="5">
    <source>
        <dbReference type="EMBL" id="MBE9114922.1"/>
    </source>
</evidence>
<keyword evidence="3" id="KW-1133">Transmembrane helix</keyword>
<comment type="caution">
    <text evidence="5">The sequence shown here is derived from an EMBL/GenBank/DDBJ whole genome shotgun (WGS) entry which is preliminary data.</text>
</comment>
<dbReference type="InterPro" id="IPR016047">
    <property type="entry name" value="M23ase_b-sheet_dom"/>
</dbReference>
<dbReference type="InterPro" id="IPR011055">
    <property type="entry name" value="Dup_hybrid_motif"/>
</dbReference>
<feature type="compositionally biased region" description="Polar residues" evidence="2">
    <location>
        <begin position="160"/>
        <end position="181"/>
    </location>
</feature>
<protein>
    <submittedName>
        <fullName evidence="5">Peptidoglycan DD-metalloendopeptidase family protein</fullName>
    </submittedName>
</protein>
<accession>A0A8J7DSX1</accession>
<dbReference type="AlphaFoldDB" id="A0A8J7DSX1"/>
<dbReference type="Gene3D" id="2.70.70.10">
    <property type="entry name" value="Glucose Permease (Domain IIA)"/>
    <property type="match status" value="1"/>
</dbReference>
<dbReference type="PANTHER" id="PTHR21666:SF289">
    <property type="entry name" value="L-ALA--D-GLU ENDOPEPTIDASE"/>
    <property type="match status" value="1"/>
</dbReference>
<feature type="region of interest" description="Disordered" evidence="2">
    <location>
        <begin position="160"/>
        <end position="188"/>
    </location>
</feature>
<dbReference type="GO" id="GO:0004222">
    <property type="term" value="F:metalloendopeptidase activity"/>
    <property type="evidence" value="ECO:0007669"/>
    <property type="project" value="TreeGrafter"/>
</dbReference>
<evidence type="ECO:0000256" key="1">
    <source>
        <dbReference type="ARBA" id="ARBA00022729"/>
    </source>
</evidence>
<feature type="domain" description="M23ase beta-sheet core" evidence="4">
    <location>
        <begin position="321"/>
        <end position="410"/>
    </location>
</feature>
<keyword evidence="1" id="KW-0732">Signal</keyword>
<dbReference type="PANTHER" id="PTHR21666">
    <property type="entry name" value="PEPTIDASE-RELATED"/>
    <property type="match status" value="1"/>
</dbReference>
<evidence type="ECO:0000313" key="6">
    <source>
        <dbReference type="Proteomes" id="UP000654482"/>
    </source>
</evidence>